<organism evidence="2 3">
    <name type="scientific">Murimonas intestini</name>
    <dbReference type="NCBI Taxonomy" id="1337051"/>
    <lineage>
        <taxon>Bacteria</taxon>
        <taxon>Bacillati</taxon>
        <taxon>Bacillota</taxon>
        <taxon>Clostridia</taxon>
        <taxon>Lachnospirales</taxon>
        <taxon>Lachnospiraceae</taxon>
        <taxon>Murimonas</taxon>
    </lineage>
</organism>
<name>A0AB73SX70_9FIRM</name>
<accession>A0AB73SX70</accession>
<comment type="caution">
    <text evidence="2">The sequence shown here is derived from an EMBL/GenBank/DDBJ whole genome shotgun (WGS) entry which is preliminary data.</text>
</comment>
<sequence length="127" mass="14623">MIFITVPGIKTIVTCHFKVFFRDVLNQELYKIYNRKSPFYKGIVFVAVIVKCDISAIIGINPFQCNDGAAEITADIFNDRIRITEIWFGINIKTIFILMVDKSFRFFKRRSNAGFEKIEKSGLKGLS</sequence>
<proteinExistence type="predicted"/>
<keyword evidence="3" id="KW-1185">Reference proteome</keyword>
<protein>
    <submittedName>
        <fullName evidence="2">Uncharacterized protein</fullName>
    </submittedName>
</protein>
<dbReference type="AlphaFoldDB" id="A0AB73SX70"/>
<dbReference type="EMBL" id="QGGY01000038">
    <property type="protein sequence ID" value="PWJ69147.1"/>
    <property type="molecule type" value="Genomic_DNA"/>
</dbReference>
<dbReference type="Proteomes" id="UP000245412">
    <property type="component" value="Unassembled WGS sequence"/>
</dbReference>
<gene>
    <name evidence="2" type="ORF">C7383_1382</name>
</gene>
<reference evidence="2 3" key="1">
    <citation type="submission" date="2018-05" db="EMBL/GenBank/DDBJ databases">
        <authorList>
            <person name="Goeker M."/>
            <person name="Huntemann M."/>
            <person name="Clum A."/>
            <person name="Pillay M."/>
            <person name="Palaniappan K."/>
            <person name="Varghese N."/>
            <person name="Mikhailova N."/>
            <person name="Stamatis D."/>
            <person name="Reddy T."/>
            <person name="Daum C."/>
            <person name="Shapiro N."/>
            <person name="Ivanova N."/>
            <person name="Kyrpides N."/>
            <person name="Woyke T."/>
        </authorList>
    </citation>
    <scope>NUCLEOTIDE SEQUENCE [LARGE SCALE GENOMIC DNA]</scope>
    <source>
        <strain evidence="2 3">DSM 26524</strain>
    </source>
</reference>
<keyword evidence="1" id="KW-0472">Membrane</keyword>
<evidence type="ECO:0000256" key="1">
    <source>
        <dbReference type="SAM" id="Phobius"/>
    </source>
</evidence>
<keyword evidence="1" id="KW-0812">Transmembrane</keyword>
<evidence type="ECO:0000313" key="3">
    <source>
        <dbReference type="Proteomes" id="UP000245412"/>
    </source>
</evidence>
<evidence type="ECO:0000313" key="2">
    <source>
        <dbReference type="EMBL" id="PWJ69147.1"/>
    </source>
</evidence>
<feature type="transmembrane region" description="Helical" evidence="1">
    <location>
        <begin position="39"/>
        <end position="60"/>
    </location>
</feature>
<feature type="transmembrane region" description="Helical" evidence="1">
    <location>
        <begin position="80"/>
        <end position="100"/>
    </location>
</feature>
<keyword evidence="1" id="KW-1133">Transmembrane helix</keyword>